<gene>
    <name evidence="4" type="ORF">SAMN04488556_3670</name>
</gene>
<accession>A0A1I6UA01</accession>
<reference evidence="5" key="1">
    <citation type="submission" date="2016-10" db="EMBL/GenBank/DDBJ databases">
        <authorList>
            <person name="Varghese N."/>
            <person name="Submissions S."/>
        </authorList>
    </citation>
    <scope>NUCLEOTIDE SEQUENCE [LARGE SCALE GENOMIC DNA]</scope>
    <source>
        <strain evidence="5">DSM 22427</strain>
    </source>
</reference>
<sequence length="358" mass="39471">MSRQTRVLAVANDRSSLRHWTEVLEEYEDIEVRSAQGVSEGLSVITEADIDCVLVDLSTPQLNLEFIRTVADRNPEPRLLLVTEDEADKTINNAIEAGATDYVPKATANSSDGRFSQILHESTEPDQAESNTSSRTSTRIDVVAPSESETDAESDLPSDSASQDEQSGSPPLEYTPQAGTSTLVQSKSNVETQFSCSSVAETNGPKRSVVIRYTQLGEQELSRIVTQCEQTTLIAIGYSQSVPDHIEDELEVIEITSPTDLTRLGIVTTGIVQNWETDRAETVLCFDGVNVLLRYKSVRQVFQFLHVFLAKLQSSQVTSHFHIDHGAEDPQDVNSLKPIFDNVIELRSEGVVVESELE</sequence>
<dbReference type="AlphaFoldDB" id="A0A1I6UA01"/>
<dbReference type="Pfam" id="PF24336">
    <property type="entry name" value="DUF7504"/>
    <property type="match status" value="1"/>
</dbReference>
<feature type="compositionally biased region" description="Polar residues" evidence="2">
    <location>
        <begin position="157"/>
        <end position="169"/>
    </location>
</feature>
<dbReference type="SUPFAM" id="SSF52172">
    <property type="entry name" value="CheY-like"/>
    <property type="match status" value="1"/>
</dbReference>
<dbReference type="Gene3D" id="3.40.50.2300">
    <property type="match status" value="1"/>
</dbReference>
<organism evidence="4 5">
    <name type="scientific">Halostagnicola kamekurae</name>
    <dbReference type="NCBI Taxonomy" id="619731"/>
    <lineage>
        <taxon>Archaea</taxon>
        <taxon>Methanobacteriati</taxon>
        <taxon>Methanobacteriota</taxon>
        <taxon>Stenosarchaea group</taxon>
        <taxon>Halobacteria</taxon>
        <taxon>Halobacteriales</taxon>
        <taxon>Natrialbaceae</taxon>
        <taxon>Halostagnicola</taxon>
    </lineage>
</organism>
<dbReference type="OrthoDB" id="109251at2157"/>
<keyword evidence="5" id="KW-1185">Reference proteome</keyword>
<dbReference type="Pfam" id="PF00072">
    <property type="entry name" value="Response_reg"/>
    <property type="match status" value="1"/>
</dbReference>
<dbReference type="InterPro" id="IPR011006">
    <property type="entry name" value="CheY-like_superfamily"/>
</dbReference>
<feature type="compositionally biased region" description="Polar residues" evidence="2">
    <location>
        <begin position="128"/>
        <end position="139"/>
    </location>
</feature>
<dbReference type="SMART" id="SM00448">
    <property type="entry name" value="REC"/>
    <property type="match status" value="1"/>
</dbReference>
<proteinExistence type="predicted"/>
<evidence type="ECO:0000259" key="3">
    <source>
        <dbReference type="PROSITE" id="PS50110"/>
    </source>
</evidence>
<evidence type="ECO:0000256" key="2">
    <source>
        <dbReference type="SAM" id="MobiDB-lite"/>
    </source>
</evidence>
<dbReference type="InterPro" id="IPR001789">
    <property type="entry name" value="Sig_transdc_resp-reg_receiver"/>
</dbReference>
<feature type="modified residue" description="4-aspartylphosphate" evidence="1">
    <location>
        <position position="56"/>
    </location>
</feature>
<dbReference type="CDD" id="cd00156">
    <property type="entry name" value="REC"/>
    <property type="match status" value="1"/>
</dbReference>
<feature type="region of interest" description="Disordered" evidence="2">
    <location>
        <begin position="121"/>
        <end position="178"/>
    </location>
</feature>
<name>A0A1I6UA01_9EURY</name>
<dbReference type="EMBL" id="FOZS01000004">
    <property type="protein sequence ID" value="SFS98241.1"/>
    <property type="molecule type" value="Genomic_DNA"/>
</dbReference>
<evidence type="ECO:0000256" key="1">
    <source>
        <dbReference type="PROSITE-ProRule" id="PRU00169"/>
    </source>
</evidence>
<feature type="domain" description="Response regulatory" evidence="3">
    <location>
        <begin position="6"/>
        <end position="120"/>
    </location>
</feature>
<dbReference type="GO" id="GO:0000160">
    <property type="term" value="P:phosphorelay signal transduction system"/>
    <property type="evidence" value="ECO:0007669"/>
    <property type="project" value="InterPro"/>
</dbReference>
<evidence type="ECO:0000313" key="4">
    <source>
        <dbReference type="EMBL" id="SFS98241.1"/>
    </source>
</evidence>
<dbReference type="Proteomes" id="UP000199199">
    <property type="component" value="Unassembled WGS sequence"/>
</dbReference>
<evidence type="ECO:0000313" key="5">
    <source>
        <dbReference type="Proteomes" id="UP000199199"/>
    </source>
</evidence>
<protein>
    <submittedName>
        <fullName evidence="4">Response regulator receiver domain-containing protein</fullName>
    </submittedName>
</protein>
<dbReference type="PROSITE" id="PS50110">
    <property type="entry name" value="RESPONSE_REGULATORY"/>
    <property type="match status" value="1"/>
</dbReference>
<keyword evidence="1" id="KW-0597">Phosphoprotein</keyword>
<dbReference type="InterPro" id="IPR055927">
    <property type="entry name" value="DUF7504"/>
</dbReference>